<feature type="coiled-coil region" evidence="1">
    <location>
        <begin position="320"/>
        <end position="389"/>
    </location>
</feature>
<feature type="region of interest" description="Disordered" evidence="2">
    <location>
        <begin position="533"/>
        <end position="567"/>
    </location>
</feature>
<feature type="region of interest" description="Disordered" evidence="2">
    <location>
        <begin position="852"/>
        <end position="872"/>
    </location>
</feature>
<feature type="chain" id="PRO_5032865611" evidence="3">
    <location>
        <begin position="23"/>
        <end position="976"/>
    </location>
</feature>
<evidence type="ECO:0000256" key="3">
    <source>
        <dbReference type="SAM" id="SignalP"/>
    </source>
</evidence>
<feature type="domain" description="FimV N-terminal" evidence="4">
    <location>
        <begin position="23"/>
        <end position="130"/>
    </location>
</feature>
<dbReference type="Gene3D" id="1.20.58.2200">
    <property type="match status" value="1"/>
</dbReference>
<name>A0A7R6PJJ8_9GAMM</name>
<protein>
    <submittedName>
        <fullName evidence="5">FimV domain-containing protein</fullName>
    </submittedName>
</protein>
<dbReference type="InterPro" id="IPR038440">
    <property type="entry name" value="FimV_C_sf"/>
</dbReference>
<keyword evidence="1" id="KW-0175">Coiled coil</keyword>
<proteinExistence type="predicted"/>
<dbReference type="EMBL" id="AP014546">
    <property type="protein sequence ID" value="BBB29426.1"/>
    <property type="molecule type" value="Genomic_DNA"/>
</dbReference>
<feature type="region of interest" description="Disordered" evidence="2">
    <location>
        <begin position="256"/>
        <end position="301"/>
    </location>
</feature>
<dbReference type="InterPro" id="IPR020012">
    <property type="entry name" value="LysM_FimV"/>
</dbReference>
<dbReference type="NCBIfam" id="TIGR03504">
    <property type="entry name" value="FimV_Cterm"/>
    <property type="match status" value="1"/>
</dbReference>
<evidence type="ECO:0000313" key="6">
    <source>
        <dbReference type="Proteomes" id="UP000595332"/>
    </source>
</evidence>
<evidence type="ECO:0000256" key="2">
    <source>
        <dbReference type="SAM" id="MobiDB-lite"/>
    </source>
</evidence>
<feature type="region of interest" description="Disordered" evidence="2">
    <location>
        <begin position="634"/>
        <end position="656"/>
    </location>
</feature>
<feature type="compositionally biased region" description="Basic and acidic residues" evidence="2">
    <location>
        <begin position="272"/>
        <end position="285"/>
    </location>
</feature>
<dbReference type="Pfam" id="PF25800">
    <property type="entry name" value="FimV_N"/>
    <property type="match status" value="1"/>
</dbReference>
<feature type="signal peptide" evidence="3">
    <location>
        <begin position="1"/>
        <end position="22"/>
    </location>
</feature>
<dbReference type="AlphaFoldDB" id="A0A7R6PJJ8"/>
<dbReference type="NCBIfam" id="TIGR03505">
    <property type="entry name" value="FimV_core"/>
    <property type="match status" value="1"/>
</dbReference>
<dbReference type="KEGG" id="njp:NEJAP_1474"/>
<feature type="compositionally biased region" description="Acidic residues" evidence="2">
    <location>
        <begin position="541"/>
        <end position="567"/>
    </location>
</feature>
<gene>
    <name evidence="5" type="primary">fimV</name>
    <name evidence="5" type="ORF">NEJAP_1474</name>
</gene>
<feature type="region of interest" description="Disordered" evidence="2">
    <location>
        <begin position="151"/>
        <end position="171"/>
    </location>
</feature>
<organism evidence="5 6">
    <name type="scientific">Neptunomonas japonica JAMM 1380</name>
    <dbReference type="NCBI Taxonomy" id="1441457"/>
    <lineage>
        <taxon>Bacteria</taxon>
        <taxon>Pseudomonadati</taxon>
        <taxon>Pseudomonadota</taxon>
        <taxon>Gammaproteobacteria</taxon>
        <taxon>Oceanospirillales</taxon>
        <taxon>Oceanospirillaceae</taxon>
        <taxon>Neptunomonas</taxon>
    </lineage>
</organism>
<feature type="region of interest" description="Disordered" evidence="2">
    <location>
        <begin position="689"/>
        <end position="745"/>
    </location>
</feature>
<dbReference type="RefSeq" id="WP_201350048.1">
    <property type="nucleotide sequence ID" value="NZ_AP014546.1"/>
</dbReference>
<keyword evidence="3" id="KW-0732">Signal</keyword>
<keyword evidence="6" id="KW-1185">Reference proteome</keyword>
<reference evidence="5 6" key="1">
    <citation type="journal article" date="2008" name="Int. J. Syst. Evol. Microbiol.">
        <title>Neptunomonas japonica sp. nov., an Osedax japonicus symbiont-like bacterium isolated from sediment adjacent to sperm whale carcasses off Kagoshima, Japan.</title>
        <authorList>
            <person name="Miyazaki M."/>
            <person name="Nogi Y."/>
            <person name="Fujiwara Y."/>
            <person name="Kawato M."/>
            <person name="Kubokawa K."/>
            <person name="Horikoshi K."/>
        </authorList>
    </citation>
    <scope>NUCLEOTIDE SEQUENCE [LARGE SCALE GENOMIC DNA]</scope>
    <source>
        <strain evidence="5 6">JAMM 1380</strain>
    </source>
</reference>
<dbReference type="InterPro" id="IPR020011">
    <property type="entry name" value="FimV_C"/>
</dbReference>
<evidence type="ECO:0000259" key="4">
    <source>
        <dbReference type="Pfam" id="PF25800"/>
    </source>
</evidence>
<accession>A0A7R6PJJ8</accession>
<dbReference type="InterPro" id="IPR057840">
    <property type="entry name" value="FimV_N"/>
</dbReference>
<feature type="region of interest" description="Disordered" evidence="2">
    <location>
        <begin position="761"/>
        <end position="801"/>
    </location>
</feature>
<sequence length="976" mass="106383">MLRKLALSLAVAGALVSTQANALGLGDIKIKSALNEPLSAEIQLHQIRDLNPLQIRPRMADQDEFALAGLSQQRALSDIRFQVKVSPNGSGVILLTSREPVKEPFINFLVEVNWPSGRLVREYTLLLDPPVFDPSPTQKFVEPAVSSSVDTRSSIQAKTPVPRRAKANSSNIRTRMDKKTQAYVDVKDTLWGLALDNRIAPDISSYQMMVAMHKKNPLAFPDGNINNLKAGVVLNLPTEAEARAISSKQAAAEVHRQTALWKQGKAPAPDKAPIDGSKKSLKSEAADSQEPDEANSGQLKVVTPAEAVSKDEAAVDDQSVQTEDLEKQQLIEKNESLENQLAVSMESLDRLERDNVDLNDKLDAIQQQLDSLQRLIELKDQQLAALQTEVNKPPAPVVAPPPPPEKSLIDKILQAPEYLAGIGGGLIAVLVGLWLMLRRKKKAEEAVEEEEFFNAVDVQDDSAIDEEDSLAELEEVSDDLAEAAAEEALEERSENVASSEFDLDDDLDDLNLDMDLDLDDSFEEDLDVMAIDDAVTASEQPEPETTDGLDDDDLLGSILDDNESDDEFDLGLDELADMDSATELDSVEPKSAESPDLEDEFELGDLPGSALAADTALDELLADDDDELDALEQSRQSNVRSGMDAVDPISDTDDVDDSLESLASLGLDQLDEEPVTIADDEVVSNEEELEFNLSDAEPESVESESAMKDLEDELDELDFELDDLDMADSAPEVEVEPTSNENDLDFETDLMADLDSLLENQDVQEEVPELEDLGDGELASLDEETLDNNSDLNDFGDLDDVLGLDDEETAEDAALSEQSASLSDAAELLDDPEELGLGVTEQEAPIDVAGFDLDDLSFDESDDELPGTPTDEEVTRELTSNIEHDLDAELDDELEALLNSTDNDIALEESSSEEEHSLDALGFLDGADEVETKLDLARAYIDMDDVEGARDILEEIAQEGNDSQKDEATELLGGLV</sequence>
<feature type="compositionally biased region" description="Acidic residues" evidence="2">
    <location>
        <begin position="762"/>
        <end position="786"/>
    </location>
</feature>
<feature type="compositionally biased region" description="Acidic residues" evidence="2">
    <location>
        <begin position="689"/>
        <end position="702"/>
    </location>
</feature>
<evidence type="ECO:0000256" key="1">
    <source>
        <dbReference type="SAM" id="Coils"/>
    </source>
</evidence>
<feature type="region of interest" description="Disordered" evidence="2">
    <location>
        <begin position="579"/>
        <end position="603"/>
    </location>
</feature>
<evidence type="ECO:0000313" key="5">
    <source>
        <dbReference type="EMBL" id="BBB29426.1"/>
    </source>
</evidence>
<dbReference type="Proteomes" id="UP000595332">
    <property type="component" value="Chromosome"/>
</dbReference>
<feature type="compositionally biased region" description="Acidic residues" evidence="2">
    <location>
        <begin position="710"/>
        <end position="735"/>
    </location>
</feature>